<name>A0A6N4SN38_CYTH3</name>
<evidence type="ECO:0000313" key="7">
    <source>
        <dbReference type="EMBL" id="ABG57698.1"/>
    </source>
</evidence>
<dbReference type="InterPro" id="IPR009056">
    <property type="entry name" value="Cyt_c-like_dom"/>
</dbReference>
<evidence type="ECO:0000256" key="5">
    <source>
        <dbReference type="SAM" id="Phobius"/>
    </source>
</evidence>
<dbReference type="SUPFAM" id="SSF46626">
    <property type="entry name" value="Cytochrome c"/>
    <property type="match status" value="1"/>
</dbReference>
<keyword evidence="3 4" id="KW-0408">Iron</keyword>
<evidence type="ECO:0000256" key="2">
    <source>
        <dbReference type="ARBA" id="ARBA00022723"/>
    </source>
</evidence>
<evidence type="ECO:0000256" key="3">
    <source>
        <dbReference type="ARBA" id="ARBA00023004"/>
    </source>
</evidence>
<evidence type="ECO:0000256" key="1">
    <source>
        <dbReference type="ARBA" id="ARBA00022617"/>
    </source>
</evidence>
<dbReference type="Pfam" id="PF00034">
    <property type="entry name" value="Cytochrom_C"/>
    <property type="match status" value="1"/>
</dbReference>
<dbReference type="KEGG" id="chu:CHU_0408"/>
<feature type="domain" description="Cytochrome c" evidence="6">
    <location>
        <begin position="51"/>
        <end position="143"/>
    </location>
</feature>
<sequence length="149" mass="16882">MKYISKLNILFLILVLLLAGMLVLNFYNPPLKTGFYCGVVSVPYDQPILISANSTGEMLYKDNCKSCHKLHAESVGPALSGITERRSKKWIYAFVQNSRGLINKGDTMAINVYNKYNKAEMTSFPTFTKAEIDSILMYIEHSLLYIPEK</sequence>
<dbReference type="PROSITE" id="PS51007">
    <property type="entry name" value="CYTC"/>
    <property type="match status" value="1"/>
</dbReference>
<dbReference type="InterPro" id="IPR036909">
    <property type="entry name" value="Cyt_c-like_dom_sf"/>
</dbReference>
<keyword evidence="5" id="KW-1133">Transmembrane helix</keyword>
<keyword evidence="5" id="KW-0472">Membrane</keyword>
<keyword evidence="2 4" id="KW-0479">Metal-binding</keyword>
<gene>
    <name evidence="7" type="ordered locus">CHU_0408</name>
</gene>
<keyword evidence="5" id="KW-0812">Transmembrane</keyword>
<evidence type="ECO:0000256" key="4">
    <source>
        <dbReference type="PROSITE-ProRule" id="PRU00433"/>
    </source>
</evidence>
<evidence type="ECO:0000313" key="8">
    <source>
        <dbReference type="Proteomes" id="UP000001822"/>
    </source>
</evidence>
<dbReference type="GO" id="GO:0046872">
    <property type="term" value="F:metal ion binding"/>
    <property type="evidence" value="ECO:0007669"/>
    <property type="project" value="UniProtKB-KW"/>
</dbReference>
<dbReference type="EMBL" id="CP000383">
    <property type="protein sequence ID" value="ABG57698.1"/>
    <property type="molecule type" value="Genomic_DNA"/>
</dbReference>
<dbReference type="OrthoDB" id="2827525at2"/>
<dbReference type="RefSeq" id="WP_011583814.1">
    <property type="nucleotide sequence ID" value="NC_008255.1"/>
</dbReference>
<protein>
    <recommendedName>
        <fullName evidence="6">Cytochrome c domain-containing protein</fullName>
    </recommendedName>
</protein>
<proteinExistence type="predicted"/>
<keyword evidence="1 4" id="KW-0349">Heme</keyword>
<dbReference type="Gene3D" id="1.10.760.10">
    <property type="entry name" value="Cytochrome c-like domain"/>
    <property type="match status" value="1"/>
</dbReference>
<dbReference type="AlphaFoldDB" id="A0A6N4SN38"/>
<dbReference type="GO" id="GO:0020037">
    <property type="term" value="F:heme binding"/>
    <property type="evidence" value="ECO:0007669"/>
    <property type="project" value="InterPro"/>
</dbReference>
<reference evidence="7 8" key="1">
    <citation type="journal article" date="2007" name="Appl. Environ. Microbiol.">
        <title>Genome sequence of the cellulolytic gliding bacterium Cytophaga hutchinsonii.</title>
        <authorList>
            <person name="Xie G."/>
            <person name="Bruce D.C."/>
            <person name="Challacombe J.F."/>
            <person name="Chertkov O."/>
            <person name="Detter J.C."/>
            <person name="Gilna P."/>
            <person name="Han C.S."/>
            <person name="Lucas S."/>
            <person name="Misra M."/>
            <person name="Myers G.L."/>
            <person name="Richardson P."/>
            <person name="Tapia R."/>
            <person name="Thayer N."/>
            <person name="Thompson L.S."/>
            <person name="Brettin T.S."/>
            <person name="Henrissat B."/>
            <person name="Wilson D.B."/>
            <person name="McBride M.J."/>
        </authorList>
    </citation>
    <scope>NUCLEOTIDE SEQUENCE [LARGE SCALE GENOMIC DNA]</scope>
    <source>
        <strain evidence="8">ATCC 33406 / DSM 1761 / CIP 103989 / NBRC 15051 / NCIMB 9469 / D465</strain>
    </source>
</reference>
<organism evidence="7 8">
    <name type="scientific">Cytophaga hutchinsonii (strain ATCC 33406 / DSM 1761 / CIP 103989 / NBRC 15051 / NCIMB 9469 / D465)</name>
    <dbReference type="NCBI Taxonomy" id="269798"/>
    <lineage>
        <taxon>Bacteria</taxon>
        <taxon>Pseudomonadati</taxon>
        <taxon>Bacteroidota</taxon>
        <taxon>Cytophagia</taxon>
        <taxon>Cytophagales</taxon>
        <taxon>Cytophagaceae</taxon>
        <taxon>Cytophaga</taxon>
    </lineage>
</organism>
<feature type="transmembrane region" description="Helical" evidence="5">
    <location>
        <begin position="7"/>
        <end position="27"/>
    </location>
</feature>
<keyword evidence="8" id="KW-1185">Reference proteome</keyword>
<accession>A0A6N4SN38</accession>
<dbReference type="Proteomes" id="UP000001822">
    <property type="component" value="Chromosome"/>
</dbReference>
<evidence type="ECO:0000259" key="6">
    <source>
        <dbReference type="PROSITE" id="PS51007"/>
    </source>
</evidence>
<dbReference type="GO" id="GO:0009055">
    <property type="term" value="F:electron transfer activity"/>
    <property type="evidence" value="ECO:0007669"/>
    <property type="project" value="InterPro"/>
</dbReference>